<accession>A0ACC0CX56</accession>
<organism evidence="1 2">
    <name type="scientific">Hypoxylon rubiginosum</name>
    <dbReference type="NCBI Taxonomy" id="110542"/>
    <lineage>
        <taxon>Eukaryota</taxon>
        <taxon>Fungi</taxon>
        <taxon>Dikarya</taxon>
        <taxon>Ascomycota</taxon>
        <taxon>Pezizomycotina</taxon>
        <taxon>Sordariomycetes</taxon>
        <taxon>Xylariomycetidae</taxon>
        <taxon>Xylariales</taxon>
        <taxon>Hypoxylaceae</taxon>
        <taxon>Hypoxylon</taxon>
    </lineage>
</organism>
<dbReference type="EMBL" id="MU394332">
    <property type="protein sequence ID" value="KAI6084875.1"/>
    <property type="molecule type" value="Genomic_DNA"/>
</dbReference>
<reference evidence="1 2" key="1">
    <citation type="journal article" date="2022" name="New Phytol.">
        <title>Ecological generalism drives hyperdiversity of secondary metabolite gene clusters in xylarialean endophytes.</title>
        <authorList>
            <person name="Franco M.E.E."/>
            <person name="Wisecaver J.H."/>
            <person name="Arnold A.E."/>
            <person name="Ju Y.M."/>
            <person name="Slot J.C."/>
            <person name="Ahrendt S."/>
            <person name="Moore L.P."/>
            <person name="Eastman K.E."/>
            <person name="Scott K."/>
            <person name="Konkel Z."/>
            <person name="Mondo S.J."/>
            <person name="Kuo A."/>
            <person name="Hayes R.D."/>
            <person name="Haridas S."/>
            <person name="Andreopoulos B."/>
            <person name="Riley R."/>
            <person name="LaButti K."/>
            <person name="Pangilinan J."/>
            <person name="Lipzen A."/>
            <person name="Amirebrahimi M."/>
            <person name="Yan J."/>
            <person name="Adam C."/>
            <person name="Keymanesh K."/>
            <person name="Ng V."/>
            <person name="Louie K."/>
            <person name="Northen T."/>
            <person name="Drula E."/>
            <person name="Henrissat B."/>
            <person name="Hsieh H.M."/>
            <person name="Youens-Clark K."/>
            <person name="Lutzoni F."/>
            <person name="Miadlikowska J."/>
            <person name="Eastwood D.C."/>
            <person name="Hamelin R.C."/>
            <person name="Grigoriev I.V."/>
            <person name="U'Ren J.M."/>
        </authorList>
    </citation>
    <scope>NUCLEOTIDE SEQUENCE [LARGE SCALE GENOMIC DNA]</scope>
    <source>
        <strain evidence="1 2">ER1909</strain>
    </source>
</reference>
<proteinExistence type="predicted"/>
<protein>
    <submittedName>
        <fullName evidence="1">DNA repair protein rad18</fullName>
    </submittedName>
</protein>
<evidence type="ECO:0000313" key="2">
    <source>
        <dbReference type="Proteomes" id="UP001497680"/>
    </source>
</evidence>
<name>A0ACC0CX56_9PEZI</name>
<gene>
    <name evidence="1" type="ORF">F4821DRAFT_242111</name>
</gene>
<comment type="caution">
    <text evidence="1">The sequence shown here is derived from an EMBL/GenBank/DDBJ whole genome shotgun (WGS) entry which is preliminary data.</text>
</comment>
<dbReference type="Proteomes" id="UP001497680">
    <property type="component" value="Unassembled WGS sequence"/>
</dbReference>
<keyword evidence="2" id="KW-1185">Reference proteome</keyword>
<sequence>MNDITILEQFDDVTDSTDWLTTPLSGLAAVEASLRCQVCKDFYKTPMLTSCNHTFCSVCIRRSLSNDGKCPLCRASEQEVRLRSNWSLEEVVGAFTKTRPDVLLFAKRKSELVDAESTKRKLEERSDMNSAGQPLGKRLRSSARLSKSKSMEATAEMARLEADIPEQEDEREFEPDDGLVECPICLQRMKYTLVDRHLDSTCPGQPQPQQKMPMQTPRSLSTPSTLPSSIASPKQTPAANGEKRLPAINYSMLKEPQLKKKLSDLGISSAGNKLMLERRHREWMTIWNANCDSMQPRRRSELQRELDIWERTLGSRAPTSSKALVLGAQIKDKDFDGAAWAVKHDVSFKNLVASARQNKVKAEQSSQTSSAGEEQETGEDGQGGDRGGREPVPMADVEMLASLKDSPREPQGPLDPREAPRIIDLTNDVASSSNAEGVEVPDGEGRAIDLKLPSRTTTTS</sequence>
<evidence type="ECO:0000313" key="1">
    <source>
        <dbReference type="EMBL" id="KAI6084875.1"/>
    </source>
</evidence>